<evidence type="ECO:0000313" key="3">
    <source>
        <dbReference type="Proteomes" id="UP000467700"/>
    </source>
</evidence>
<keyword evidence="3" id="KW-1185">Reference proteome</keyword>
<dbReference type="AlphaFoldDB" id="A0A8S0X7H1"/>
<reference evidence="2 3" key="1">
    <citation type="submission" date="2020-01" db="EMBL/GenBank/DDBJ databases">
        <authorList>
            <person name="Gupta K D."/>
        </authorList>
    </citation>
    <scope>NUCLEOTIDE SEQUENCE [LARGE SCALE GENOMIC DNA]</scope>
</reference>
<evidence type="ECO:0000256" key="1">
    <source>
        <dbReference type="SAM" id="MobiDB-lite"/>
    </source>
</evidence>
<feature type="region of interest" description="Disordered" evidence="1">
    <location>
        <begin position="1"/>
        <end position="57"/>
    </location>
</feature>
<dbReference type="OrthoDB" id="3254233at2759"/>
<protein>
    <submittedName>
        <fullName evidence="2">Uncharacterized protein</fullName>
    </submittedName>
</protein>
<evidence type="ECO:0000313" key="2">
    <source>
        <dbReference type="EMBL" id="CAA7269722.1"/>
    </source>
</evidence>
<organism evidence="2 3">
    <name type="scientific">Cyclocybe aegerita</name>
    <name type="common">Black poplar mushroom</name>
    <name type="synonym">Agrocybe aegerita</name>
    <dbReference type="NCBI Taxonomy" id="1973307"/>
    <lineage>
        <taxon>Eukaryota</taxon>
        <taxon>Fungi</taxon>
        <taxon>Dikarya</taxon>
        <taxon>Basidiomycota</taxon>
        <taxon>Agaricomycotina</taxon>
        <taxon>Agaricomycetes</taxon>
        <taxon>Agaricomycetidae</taxon>
        <taxon>Agaricales</taxon>
        <taxon>Agaricineae</taxon>
        <taxon>Bolbitiaceae</taxon>
        <taxon>Cyclocybe</taxon>
    </lineage>
</organism>
<name>A0A8S0X7H1_CYCAE</name>
<dbReference type="SUPFAM" id="SSF56672">
    <property type="entry name" value="DNA/RNA polymerases"/>
    <property type="match status" value="1"/>
</dbReference>
<dbReference type="Proteomes" id="UP000467700">
    <property type="component" value="Unassembled WGS sequence"/>
</dbReference>
<proteinExistence type="predicted"/>
<feature type="region of interest" description="Disordered" evidence="1">
    <location>
        <begin position="129"/>
        <end position="168"/>
    </location>
</feature>
<accession>A0A8S0X7H1</accession>
<sequence>MTDSGPTPAPPSHPAANDMPASEPSTQPTTTGSASSSLPPNAQRSGSRESSPPRTATFELSQAIREACNRYVERYRAGTISKAGAFLGIHNVIGGAAHSQRASHQSAVEAFDSYIEILDNFDEFRRSAAARGSTSRHRDDQATPGGENGGGNAGHAGGGAESEDEADENTGFFDSAQKRNSEWTNILAGRSVDLDHVLSGIHAIAPDTRARETLGSLEIITGSSVTAKKVSDHSSWTIAWGHYSQALKFVFPHRESELDSYAAHINQLFAAVPTTMHSRIIDYDKAVRLHVTARRDISLTDTTSFADIKQEDGTLVAGGRLADAGTEGGAQTLPQHASTLTSVQGAGTPATSLTTAQARRSDEHPNRFNMVSYCPRHARDFIWEENEQPRVTLALASEHFNPMPPVPTHKLSNSITCHTISSYPYLFQVVSPIRISVLNNFLVSHPNQPFVRSVCEGLIHGFWPWADTSSAELPVMLDMDEYIRDPAHLAFAEEQCRIEISFGTFSPTFSSLLPGMLSVPVTIATKAHSEKLRLCVNHSAEPAARNSLIPKCHVSVPLDNLHDLSRALCNARASLGPDSRIVLWKSNVKRAYRCIPMHPLWQIKQVVKLDGSFNVDRNNNFGSRAGGSLWGRVFSLVLWIGVYIICLADLLAYVDVFSWDIEGNLVMYSRYNRLLPAKQANFLHLLDILNIPHDKPKQQWGPTLTIIGFEVNANTMTITMPEASKFDLLASICDFATHGRRHTLSAFQELAGWINWALNVFPLLCPGLCTLYHKMAGNQKSSALIWVNQCLCAELHWVTDHIKNSGGCSFSTLLNGPLVPLITPVGAVVVRR</sequence>
<dbReference type="EMBL" id="CACVBS010000079">
    <property type="protein sequence ID" value="CAA7269722.1"/>
    <property type="molecule type" value="Genomic_DNA"/>
</dbReference>
<feature type="compositionally biased region" description="Polar residues" evidence="1">
    <location>
        <begin position="23"/>
        <end position="57"/>
    </location>
</feature>
<comment type="caution">
    <text evidence="2">The sequence shown here is derived from an EMBL/GenBank/DDBJ whole genome shotgun (WGS) entry which is preliminary data.</text>
</comment>
<dbReference type="InterPro" id="IPR043502">
    <property type="entry name" value="DNA/RNA_pol_sf"/>
</dbReference>
<gene>
    <name evidence="2" type="ORF">AAE3_LOCUS11778</name>
</gene>
<feature type="compositionally biased region" description="Gly residues" evidence="1">
    <location>
        <begin position="146"/>
        <end position="160"/>
    </location>
</feature>